<feature type="binding site" evidence="4">
    <location>
        <position position="328"/>
    </location>
    <ligand>
        <name>adenosylcob(III)alamin</name>
        <dbReference type="ChEBI" id="CHEBI:18408"/>
    </ligand>
</feature>
<feature type="binding site" evidence="4">
    <location>
        <position position="125"/>
    </location>
    <ligand>
        <name>adenosylcob(III)alamin</name>
        <dbReference type="ChEBI" id="CHEBI:18408"/>
    </ligand>
</feature>
<keyword evidence="3 4" id="KW-0170">Cobalt</keyword>
<comment type="catalytic activity">
    <reaction evidence="4">
        <text>(2S,3S)-3-methyl-L-aspartate = L-glutamate</text>
        <dbReference type="Rhea" id="RHEA:12857"/>
        <dbReference type="ChEBI" id="CHEBI:29985"/>
        <dbReference type="ChEBI" id="CHEBI:58724"/>
        <dbReference type="EC" id="5.4.99.1"/>
    </reaction>
</comment>
<protein>
    <recommendedName>
        <fullName evidence="4">Glutamate mutase epsilon subunit</fullName>
        <ecNumber evidence="4">5.4.99.1</ecNumber>
    </recommendedName>
    <alternativeName>
        <fullName evidence="4">Glutamate mutase E chain</fullName>
    </alternativeName>
    <alternativeName>
        <fullName evidence="4">Glutamate mutase large subunit</fullName>
    </alternativeName>
    <alternativeName>
        <fullName evidence="4">Methylaspartate mutase</fullName>
    </alternativeName>
</protein>
<name>A0ABS4EAB0_9FIRM</name>
<dbReference type="InterPro" id="IPR016176">
    <property type="entry name" value="Cbl-dep_enz_cat"/>
</dbReference>
<keyword evidence="6" id="KW-1185">Reference proteome</keyword>
<feature type="binding site" evidence="4">
    <location>
        <position position="70"/>
    </location>
    <ligand>
        <name>adenosylcob(III)alamin</name>
        <dbReference type="ChEBI" id="CHEBI:18408"/>
    </ligand>
</feature>
<dbReference type="Gene3D" id="3.20.20.240">
    <property type="entry name" value="Methylmalonyl-CoA mutase"/>
    <property type="match status" value="1"/>
</dbReference>
<evidence type="ECO:0000256" key="1">
    <source>
        <dbReference type="ARBA" id="ARBA00022628"/>
    </source>
</evidence>
<feature type="binding site" evidence="4">
    <location>
        <position position="299"/>
    </location>
    <ligand>
        <name>adenosylcob(III)alamin</name>
        <dbReference type="ChEBI" id="CHEBI:18408"/>
    </ligand>
</feature>
<feature type="binding site" evidence="4">
    <location>
        <position position="102"/>
    </location>
    <ligand>
        <name>L-glutamate</name>
        <dbReference type="ChEBI" id="CHEBI:29985"/>
    </ligand>
</feature>
<comment type="function">
    <text evidence="4">Catalyzes the carbon skeleton rearrangement of L-glutamate to L-threo-3-methylaspartate ((2S,3S)-3-methylaspartate).</text>
</comment>
<dbReference type="PIRSF" id="PIRSF001495">
    <property type="entry name" value="Met_asp_mut_epsi"/>
    <property type="match status" value="1"/>
</dbReference>
<feature type="binding site" evidence="4">
    <location>
        <begin position="151"/>
        <end position="152"/>
    </location>
    <ligand>
        <name>L-glutamate</name>
        <dbReference type="ChEBI" id="CHEBI:29985"/>
    </ligand>
</feature>
<feature type="binding site" evidence="4">
    <location>
        <position position="336"/>
    </location>
    <ligand>
        <name>adenosylcob(III)alamin</name>
        <dbReference type="ChEBI" id="CHEBI:18408"/>
    </ligand>
</feature>
<dbReference type="SUPFAM" id="SSF51703">
    <property type="entry name" value="Cobalamin (vitamin B12)-dependent enzymes"/>
    <property type="match status" value="1"/>
</dbReference>
<dbReference type="NCBIfam" id="TIGR01503">
    <property type="entry name" value="MthylAspMut_E"/>
    <property type="match status" value="1"/>
</dbReference>
<organism evidence="5 6">
    <name type="scientific">Metaclostridioides mangenotii</name>
    <dbReference type="NCBI Taxonomy" id="1540"/>
    <lineage>
        <taxon>Bacteria</taxon>
        <taxon>Bacillati</taxon>
        <taxon>Bacillota</taxon>
        <taxon>Clostridia</taxon>
        <taxon>Peptostreptococcales</taxon>
        <taxon>Peptostreptococcaceae</taxon>
        <taxon>Metaclostridioides</taxon>
    </lineage>
</organism>
<evidence type="ECO:0000256" key="4">
    <source>
        <dbReference type="HAMAP-Rule" id="MF_01923"/>
    </source>
</evidence>
<feature type="binding site" evidence="4">
    <location>
        <position position="179"/>
    </location>
    <ligand>
        <name>L-glutamate</name>
        <dbReference type="ChEBI" id="CHEBI:29985"/>
    </ligand>
</feature>
<evidence type="ECO:0000256" key="3">
    <source>
        <dbReference type="ARBA" id="ARBA00023285"/>
    </source>
</evidence>
<reference evidence="5 6" key="1">
    <citation type="submission" date="2021-03" db="EMBL/GenBank/DDBJ databases">
        <title>Genomic Encyclopedia of Type Strains, Phase IV (KMG-IV): sequencing the most valuable type-strain genomes for metagenomic binning, comparative biology and taxonomic classification.</title>
        <authorList>
            <person name="Goeker M."/>
        </authorList>
    </citation>
    <scope>NUCLEOTIDE SEQUENCE [LARGE SCALE GENOMIC DNA]</scope>
    <source>
        <strain evidence="5 6">DSM 1289</strain>
    </source>
</reference>
<comment type="caution">
    <text evidence="5">The sequence shown here is derived from an EMBL/GenBank/DDBJ whole genome shotgun (WGS) entry which is preliminary data.</text>
</comment>
<proteinExistence type="inferred from homology"/>
<keyword evidence="2 4" id="KW-0413">Isomerase</keyword>
<dbReference type="InterPro" id="IPR006396">
    <property type="entry name" value="Glu_mut_E"/>
</dbReference>
<dbReference type="Proteomes" id="UP000767291">
    <property type="component" value="Unassembled WGS sequence"/>
</dbReference>
<feature type="binding site" evidence="4">
    <location>
        <position position="182"/>
    </location>
    <ligand>
        <name>adenosylcob(III)alamin</name>
        <dbReference type="ChEBI" id="CHEBI:18408"/>
    </ligand>
</feature>
<dbReference type="Gene3D" id="3.90.970.10">
    <property type="match status" value="1"/>
</dbReference>
<dbReference type="Pfam" id="PF06368">
    <property type="entry name" value="Met_asp_mut_E"/>
    <property type="match status" value="1"/>
</dbReference>
<feature type="binding site" evidence="4">
    <location>
        <position position="332"/>
    </location>
    <ligand>
        <name>adenosylcob(III)alamin</name>
        <dbReference type="ChEBI" id="CHEBI:18408"/>
    </ligand>
</feature>
<gene>
    <name evidence="4" type="primary">glmE</name>
    <name evidence="5" type="ORF">J2Z43_001269</name>
</gene>
<evidence type="ECO:0000256" key="2">
    <source>
        <dbReference type="ARBA" id="ARBA00023235"/>
    </source>
</evidence>
<keyword evidence="1 4" id="KW-0846">Cobalamin</keyword>
<comment type="pathway">
    <text evidence="4">Amino-acid degradation; L-glutamate degradation via mesaconate pathway; acetate and pyruvate from L-glutamate: step 1/4.</text>
</comment>
<evidence type="ECO:0000313" key="5">
    <source>
        <dbReference type="EMBL" id="MBP1854879.1"/>
    </source>
</evidence>
<evidence type="ECO:0000313" key="6">
    <source>
        <dbReference type="Proteomes" id="UP000767291"/>
    </source>
</evidence>
<dbReference type="CDD" id="cd00245">
    <property type="entry name" value="Glm_e"/>
    <property type="match status" value="1"/>
</dbReference>
<feature type="binding site" evidence="4">
    <location>
        <position position="68"/>
    </location>
    <ligand>
        <name>L-glutamate</name>
        <dbReference type="ChEBI" id="CHEBI:29985"/>
    </ligand>
</feature>
<feature type="binding site" evidence="4">
    <location>
        <position position="183"/>
    </location>
    <ligand>
        <name>L-glutamate</name>
        <dbReference type="ChEBI" id="CHEBI:29985"/>
    </ligand>
</feature>
<feature type="binding site" evidence="4">
    <location>
        <position position="173"/>
    </location>
    <ligand>
        <name>L-glutamate</name>
        <dbReference type="ChEBI" id="CHEBI:29985"/>
    </ligand>
</feature>
<comment type="cofactor">
    <cofactor evidence="4">
        <name>adenosylcob(III)alamin</name>
        <dbReference type="ChEBI" id="CHEBI:18408"/>
    </cofactor>
</comment>
<comment type="subunit">
    <text evidence="4">Heterotetramer composed of 2 epsilon subunits (GlmE) and 2 sigma subunits (GlmS). GlmE exists as a homodimer and GlmS as a monomer.</text>
</comment>
<dbReference type="EC" id="5.4.99.1" evidence="4"/>
<sequence>MNTDLRNEKLSDDLFCSIQKEVFDQWNTSKGIDFKEAVEYQKKIPDNKRFSDKLNNAENNGVTLIQPRAGVALVDEHIELLKYLEDEGRADLLPTTIDSYTRLNRYEEAEVGIKESQKSGRSMLNGFPAVNYGVDICRKVTSAVKSPVQVRHGTPDARLLTEICIAGGFTSYEGGGISYNIPYSKNHSIEKTIFDWQYCDRLVGIYEEAGITINREPFGPLTGTLVPPCISNVVAIIETLLAAAQGCKHITVGYGQCGNIIQDIAAIKSLKKMTKKYLDINGFSDVTVTTVLHQWMGGFPQDESKAFSVISWGAATASLAGATKVIVKTPHEAVGIPTKEANAAGLKTTKQIVSMLKDQSLLSLKEVIDECRIIEAEMENILSITEELGKGDYAIGTVRSFEAGIIDIPFAPSKYNMGKVMPVRDNNGAVRFLEYGNIPFSKDIIDFHRAKLDERAKKEKRDVNFQMVIDDIYAIGKGYLVGRPRQ</sequence>
<dbReference type="RefSeq" id="WP_209456314.1">
    <property type="nucleotide sequence ID" value="NZ_BAAACS010000013.1"/>
</dbReference>
<dbReference type="EMBL" id="JAGGJX010000001">
    <property type="protein sequence ID" value="MBP1854879.1"/>
    <property type="molecule type" value="Genomic_DNA"/>
</dbReference>
<dbReference type="HAMAP" id="MF_01923">
    <property type="entry name" value="Me_Asp_mutase_E"/>
    <property type="match status" value="1"/>
</dbReference>
<dbReference type="InterPro" id="IPR014714">
    <property type="entry name" value="Glu_mut_E_C_dom_sf"/>
</dbReference>
<dbReference type="GO" id="GO:0050097">
    <property type="term" value="F:methylaspartate mutase activity"/>
    <property type="evidence" value="ECO:0007669"/>
    <property type="project" value="UniProtKB-EC"/>
</dbReference>
<accession>A0ABS4EAB0</accession>
<comment type="similarity">
    <text evidence="4">Belongs to the methylaspartate mutase GlmE subunit family.</text>
</comment>